<organism evidence="1 2">
    <name type="scientific">Paracoccus seriniphilus</name>
    <dbReference type="NCBI Taxonomy" id="184748"/>
    <lineage>
        <taxon>Bacteria</taxon>
        <taxon>Pseudomonadati</taxon>
        <taxon>Pseudomonadota</taxon>
        <taxon>Alphaproteobacteria</taxon>
        <taxon>Rhodobacterales</taxon>
        <taxon>Paracoccaceae</taxon>
        <taxon>Paracoccus</taxon>
    </lineage>
</organism>
<dbReference type="PANTHER" id="PTHR34070:SF1">
    <property type="entry name" value="DNA ALKYLATION REPAIR PROTEIN"/>
    <property type="match status" value="1"/>
</dbReference>
<accession>A0A239PXI3</accession>
<dbReference type="RefSeq" id="WP_089344755.1">
    <property type="nucleotide sequence ID" value="NZ_FZQB01000008.1"/>
</dbReference>
<gene>
    <name evidence="1" type="ORF">SAMN05444959_10897</name>
</gene>
<dbReference type="InterPro" id="IPR014825">
    <property type="entry name" value="DNA_alkylation"/>
</dbReference>
<keyword evidence="2" id="KW-1185">Reference proteome</keyword>
<dbReference type="Proteomes" id="UP000198307">
    <property type="component" value="Unassembled WGS sequence"/>
</dbReference>
<dbReference type="CDD" id="cd06561">
    <property type="entry name" value="AlkD_like"/>
    <property type="match status" value="1"/>
</dbReference>
<dbReference type="Pfam" id="PF08713">
    <property type="entry name" value="DNA_alkylation"/>
    <property type="match status" value="1"/>
</dbReference>
<evidence type="ECO:0000313" key="2">
    <source>
        <dbReference type="Proteomes" id="UP000198307"/>
    </source>
</evidence>
<dbReference type="SUPFAM" id="SSF48371">
    <property type="entry name" value="ARM repeat"/>
    <property type="match status" value="1"/>
</dbReference>
<dbReference type="InterPro" id="IPR016024">
    <property type="entry name" value="ARM-type_fold"/>
</dbReference>
<dbReference type="AlphaFoldDB" id="A0A239PXI3"/>
<dbReference type="EMBL" id="FZQB01000008">
    <property type="protein sequence ID" value="SNT74652.1"/>
    <property type="molecule type" value="Genomic_DNA"/>
</dbReference>
<dbReference type="OrthoDB" id="9775346at2"/>
<sequence>MQELESLEALSNDDKACEMAAYHKAKRRYLGVGNGRIDELVAQWRAARDLPDRIALAAQLWDSDIHEARIAAAKLLTQARMRPDEEVWQLITSWVPQFDGCAVADAAMIAGQKRVIAAPQRLVEVAPWLQQDNIWVRRAALTITLPWAKMNNPKPHEIEQRELVLGWAAGLVEDRNWFIQKAIAGWLRDLSKRDASRVSGFLQQYGDRMKPFARREAARLIQDL</sequence>
<reference evidence="1 2" key="1">
    <citation type="submission" date="2017-07" db="EMBL/GenBank/DDBJ databases">
        <authorList>
            <person name="Sun Z.S."/>
            <person name="Albrecht U."/>
            <person name="Echele G."/>
            <person name="Lee C.C."/>
        </authorList>
    </citation>
    <scope>NUCLEOTIDE SEQUENCE [LARGE SCALE GENOMIC DNA]</scope>
    <source>
        <strain evidence="1 2">DSM 14827</strain>
    </source>
</reference>
<dbReference type="PANTHER" id="PTHR34070">
    <property type="entry name" value="ARMADILLO-TYPE FOLD"/>
    <property type="match status" value="1"/>
</dbReference>
<evidence type="ECO:0000313" key="1">
    <source>
        <dbReference type="EMBL" id="SNT74652.1"/>
    </source>
</evidence>
<name>A0A239PXI3_9RHOB</name>
<proteinExistence type="predicted"/>
<dbReference type="Gene3D" id="1.25.10.90">
    <property type="match status" value="1"/>
</dbReference>
<protein>
    <submittedName>
        <fullName evidence="1">3-methyladenine DNA glycosylase AlkD</fullName>
    </submittedName>
</protein>